<dbReference type="EMBL" id="BARS01028311">
    <property type="protein sequence ID" value="GAG06946.1"/>
    <property type="molecule type" value="Genomic_DNA"/>
</dbReference>
<accession>X0W2J7</accession>
<organism evidence="2">
    <name type="scientific">marine sediment metagenome</name>
    <dbReference type="NCBI Taxonomy" id="412755"/>
    <lineage>
        <taxon>unclassified sequences</taxon>
        <taxon>metagenomes</taxon>
        <taxon>ecological metagenomes</taxon>
    </lineage>
</organism>
<reference evidence="2" key="1">
    <citation type="journal article" date="2014" name="Front. Microbiol.">
        <title>High frequency of phylogenetically diverse reductive dehalogenase-homologous genes in deep subseafloor sedimentary metagenomes.</title>
        <authorList>
            <person name="Kawai M."/>
            <person name="Futagami T."/>
            <person name="Toyoda A."/>
            <person name="Takaki Y."/>
            <person name="Nishi S."/>
            <person name="Hori S."/>
            <person name="Arai W."/>
            <person name="Tsubouchi T."/>
            <person name="Morono Y."/>
            <person name="Uchiyama I."/>
            <person name="Ito T."/>
            <person name="Fujiyama A."/>
            <person name="Inagaki F."/>
            <person name="Takami H."/>
        </authorList>
    </citation>
    <scope>NUCLEOTIDE SEQUENCE</scope>
    <source>
        <strain evidence="2">Expedition CK06-06</strain>
    </source>
</reference>
<sequence>EKLKTIAQNLKFKKIFKVLNYIFSLIVISFSLIIESHLQNL</sequence>
<evidence type="ECO:0000313" key="2">
    <source>
        <dbReference type="EMBL" id="GAG06946.1"/>
    </source>
</evidence>
<gene>
    <name evidence="2" type="ORF">S01H1_44384</name>
</gene>
<comment type="caution">
    <text evidence="2">The sequence shown here is derived from an EMBL/GenBank/DDBJ whole genome shotgun (WGS) entry which is preliminary data.</text>
</comment>
<protein>
    <submittedName>
        <fullName evidence="2">Uncharacterized protein</fullName>
    </submittedName>
</protein>
<keyword evidence="1" id="KW-0812">Transmembrane</keyword>
<proteinExistence type="predicted"/>
<keyword evidence="1" id="KW-0472">Membrane</keyword>
<feature type="non-terminal residue" evidence="2">
    <location>
        <position position="1"/>
    </location>
</feature>
<evidence type="ECO:0000256" key="1">
    <source>
        <dbReference type="SAM" id="Phobius"/>
    </source>
</evidence>
<dbReference type="AlphaFoldDB" id="X0W2J7"/>
<keyword evidence="1" id="KW-1133">Transmembrane helix</keyword>
<feature type="transmembrane region" description="Helical" evidence="1">
    <location>
        <begin position="18"/>
        <end position="38"/>
    </location>
</feature>
<name>X0W2J7_9ZZZZ</name>